<evidence type="ECO:0000313" key="2">
    <source>
        <dbReference type="Proteomes" id="UP000652761"/>
    </source>
</evidence>
<sequence>MRGECPELKKKLKKEKFTFKKAKAMLATWSDEDEDEDSQHNSGNDEVHCLMARSNDSTECLSTTTNLAIDNKAFPETPFTGIQYLSTGSVDTLSRTAKQVFWELNLVSTPLEAVSTHSTDLSIGISGSWD</sequence>
<dbReference type="AlphaFoldDB" id="A0A843WRN7"/>
<accession>A0A843WRN7</accession>
<reference evidence="1" key="1">
    <citation type="submission" date="2017-07" db="EMBL/GenBank/DDBJ databases">
        <title>Taro Niue Genome Assembly and Annotation.</title>
        <authorList>
            <person name="Atibalentja N."/>
            <person name="Keating K."/>
            <person name="Fields C.J."/>
        </authorList>
    </citation>
    <scope>NUCLEOTIDE SEQUENCE</scope>
    <source>
        <strain evidence="1">Niue_2</strain>
        <tissue evidence="1">Leaf</tissue>
    </source>
</reference>
<dbReference type="EMBL" id="NMUH01004010">
    <property type="protein sequence ID" value="MQM08011.1"/>
    <property type="molecule type" value="Genomic_DNA"/>
</dbReference>
<comment type="caution">
    <text evidence="1">The sequence shown here is derived from an EMBL/GenBank/DDBJ whole genome shotgun (WGS) entry which is preliminary data.</text>
</comment>
<protein>
    <submittedName>
        <fullName evidence="1">Uncharacterized protein</fullName>
    </submittedName>
</protein>
<gene>
    <name evidence="1" type="ORF">Taro_040856</name>
</gene>
<keyword evidence="2" id="KW-1185">Reference proteome</keyword>
<evidence type="ECO:0000313" key="1">
    <source>
        <dbReference type="EMBL" id="MQM08011.1"/>
    </source>
</evidence>
<dbReference type="Proteomes" id="UP000652761">
    <property type="component" value="Unassembled WGS sequence"/>
</dbReference>
<name>A0A843WRN7_COLES</name>
<proteinExistence type="predicted"/>
<organism evidence="1 2">
    <name type="scientific">Colocasia esculenta</name>
    <name type="common">Wild taro</name>
    <name type="synonym">Arum esculentum</name>
    <dbReference type="NCBI Taxonomy" id="4460"/>
    <lineage>
        <taxon>Eukaryota</taxon>
        <taxon>Viridiplantae</taxon>
        <taxon>Streptophyta</taxon>
        <taxon>Embryophyta</taxon>
        <taxon>Tracheophyta</taxon>
        <taxon>Spermatophyta</taxon>
        <taxon>Magnoliopsida</taxon>
        <taxon>Liliopsida</taxon>
        <taxon>Araceae</taxon>
        <taxon>Aroideae</taxon>
        <taxon>Colocasieae</taxon>
        <taxon>Colocasia</taxon>
    </lineage>
</organism>